<evidence type="ECO:0000313" key="2">
    <source>
        <dbReference type="Proteomes" id="UP000217033"/>
    </source>
</evidence>
<accession>A0ABX4H549</accession>
<organism evidence="1 2">
    <name type="scientific">Mycoplasmopsis agassizii</name>
    <dbReference type="NCBI Taxonomy" id="33922"/>
    <lineage>
        <taxon>Bacteria</taxon>
        <taxon>Bacillati</taxon>
        <taxon>Mycoplasmatota</taxon>
        <taxon>Mycoplasmoidales</taxon>
        <taxon>Metamycoplasmataceae</taxon>
        <taxon>Mycoplasmopsis</taxon>
    </lineage>
</organism>
<dbReference type="RefSeq" id="WP_084232249.1">
    <property type="nucleotide sequence ID" value="NZ_CP166874.1"/>
</dbReference>
<proteinExistence type="predicted"/>
<reference evidence="1" key="1">
    <citation type="submission" date="2017-08" db="EMBL/GenBank/DDBJ databases">
        <authorList>
            <person name="Alvarez-Ponce D."/>
            <person name="Weitzman C.L."/>
            <person name="Tillett R.L."/>
            <person name="Sandmeier F.C."/>
            <person name="Tracy C.R."/>
        </authorList>
    </citation>
    <scope>NUCLEOTIDE SEQUENCE [LARGE SCALE GENOMIC DNA]</scope>
    <source>
        <strain evidence="1">PS6</strain>
    </source>
</reference>
<keyword evidence="2" id="KW-1185">Reference proteome</keyword>
<name>A0ABX4H549_9BACT</name>
<comment type="caution">
    <text evidence="1">The sequence shown here is derived from an EMBL/GenBank/DDBJ whole genome shotgun (WGS) entry which is preliminary data.</text>
</comment>
<dbReference type="EMBL" id="NQMN01000002">
    <property type="protein sequence ID" value="PAF55023.1"/>
    <property type="molecule type" value="Genomic_DNA"/>
</dbReference>
<gene>
    <name evidence="1" type="ORF">CJF60_04810</name>
</gene>
<protein>
    <recommendedName>
        <fullName evidence="3">Glutamyl-tRNA synthetase</fullName>
    </recommendedName>
</protein>
<evidence type="ECO:0008006" key="3">
    <source>
        <dbReference type="Google" id="ProtNLM"/>
    </source>
</evidence>
<evidence type="ECO:0000313" key="1">
    <source>
        <dbReference type="EMBL" id="PAF55023.1"/>
    </source>
</evidence>
<dbReference type="Proteomes" id="UP000217033">
    <property type="component" value="Unassembled WGS sequence"/>
</dbReference>
<sequence>MTVNFKSNFVQNGNDFEVAFKAPLLQEDEFEGAKVIEFIDPERKIVNRFEFGEKEILIIAGPSSIQLVLDETVDNEYPVENKFMPIVTFMKEYNKEENFFEFKYELLSTRGDEIGKFHITISIEE</sequence>